<dbReference type="AlphaFoldDB" id="A0A1I7WI98"/>
<dbReference type="WBParaSite" id="Hba_04691">
    <property type="protein sequence ID" value="Hba_04691"/>
    <property type="gene ID" value="Hba_04691"/>
</dbReference>
<organism evidence="1 2">
    <name type="scientific">Heterorhabditis bacteriophora</name>
    <name type="common">Entomopathogenic nematode worm</name>
    <dbReference type="NCBI Taxonomy" id="37862"/>
    <lineage>
        <taxon>Eukaryota</taxon>
        <taxon>Metazoa</taxon>
        <taxon>Ecdysozoa</taxon>
        <taxon>Nematoda</taxon>
        <taxon>Chromadorea</taxon>
        <taxon>Rhabditida</taxon>
        <taxon>Rhabditina</taxon>
        <taxon>Rhabditomorpha</taxon>
        <taxon>Strongyloidea</taxon>
        <taxon>Heterorhabditidae</taxon>
        <taxon>Heterorhabditis</taxon>
    </lineage>
</organism>
<evidence type="ECO:0000313" key="1">
    <source>
        <dbReference type="Proteomes" id="UP000095283"/>
    </source>
</evidence>
<protein>
    <submittedName>
        <fullName evidence="2">Transposase</fullName>
    </submittedName>
</protein>
<sequence>MLYYLFTNRFGYKPYDNRITPVESVWTSVTAEGITFTTPSLRNVFFHKFRIIITIKAMKQTNRIK</sequence>
<dbReference type="Proteomes" id="UP000095283">
    <property type="component" value="Unplaced"/>
</dbReference>
<name>A0A1I7WI98_HETBA</name>
<reference evidence="2" key="1">
    <citation type="submission" date="2016-11" db="UniProtKB">
        <authorList>
            <consortium name="WormBaseParasite"/>
        </authorList>
    </citation>
    <scope>IDENTIFICATION</scope>
</reference>
<keyword evidence="1" id="KW-1185">Reference proteome</keyword>
<accession>A0A1I7WI98</accession>
<evidence type="ECO:0000313" key="2">
    <source>
        <dbReference type="WBParaSite" id="Hba_04691"/>
    </source>
</evidence>
<proteinExistence type="predicted"/>